<evidence type="ECO:0000313" key="3">
    <source>
        <dbReference type="Proteomes" id="UP001235939"/>
    </source>
</evidence>
<evidence type="ECO:0000256" key="1">
    <source>
        <dbReference type="SAM" id="MobiDB-lite"/>
    </source>
</evidence>
<gene>
    <name evidence="2" type="ORF">LAZ67_5000586</name>
</gene>
<accession>A0ABY6KF21</accession>
<name>A0ABY6KF21_9ARAC</name>
<protein>
    <submittedName>
        <fullName evidence="2">Uncharacterized protein</fullName>
    </submittedName>
</protein>
<evidence type="ECO:0000313" key="2">
    <source>
        <dbReference type="EMBL" id="UYV67431.1"/>
    </source>
</evidence>
<dbReference type="EMBL" id="CP092867">
    <property type="protein sequence ID" value="UYV67431.1"/>
    <property type="molecule type" value="Genomic_DNA"/>
</dbReference>
<dbReference type="Proteomes" id="UP001235939">
    <property type="component" value="Chromosome 05"/>
</dbReference>
<keyword evidence="3" id="KW-1185">Reference proteome</keyword>
<organism evidence="2 3">
    <name type="scientific">Cordylochernes scorpioides</name>
    <dbReference type="NCBI Taxonomy" id="51811"/>
    <lineage>
        <taxon>Eukaryota</taxon>
        <taxon>Metazoa</taxon>
        <taxon>Ecdysozoa</taxon>
        <taxon>Arthropoda</taxon>
        <taxon>Chelicerata</taxon>
        <taxon>Arachnida</taxon>
        <taxon>Pseudoscorpiones</taxon>
        <taxon>Cheliferoidea</taxon>
        <taxon>Chernetidae</taxon>
        <taxon>Cordylochernes</taxon>
    </lineage>
</organism>
<reference evidence="2 3" key="1">
    <citation type="submission" date="2022-01" db="EMBL/GenBank/DDBJ databases">
        <title>A chromosomal length assembly of Cordylochernes scorpioides.</title>
        <authorList>
            <person name="Zeh D."/>
            <person name="Zeh J."/>
        </authorList>
    </citation>
    <scope>NUCLEOTIDE SEQUENCE [LARGE SCALE GENOMIC DNA]</scope>
    <source>
        <strain evidence="2">IN4F17</strain>
        <tissue evidence="2">Whole Body</tissue>
    </source>
</reference>
<feature type="compositionally biased region" description="Polar residues" evidence="1">
    <location>
        <begin position="37"/>
        <end position="49"/>
    </location>
</feature>
<sequence length="139" mass="15259">MHNTILIVGDTVLHWMSGIQQEDEEQVSLTRKELKLTTPSGPSSPNMKTVASVEEAPTSESNGSSSPEPPDSCNNVVGGVTTLFGDWPHRVAEWQTAEQLTRLRHEVGDRKQLQTVELCVVCGDRASGMLCFLCHQTIK</sequence>
<proteinExistence type="predicted"/>
<feature type="region of interest" description="Disordered" evidence="1">
    <location>
        <begin position="30"/>
        <end position="75"/>
    </location>
</feature>
<feature type="compositionally biased region" description="Low complexity" evidence="1">
    <location>
        <begin position="55"/>
        <end position="66"/>
    </location>
</feature>